<sequence length="408" mass="46212">MRAISLVLALTVLSVCKAATPKLRFAWKELDYVWDSPDHRENAIKNMQFIPAHNIPSGLGRWKNKLFVTVPRWRNGVPSSLNYIDVDGPEDQPLKPYPSLKDNLVADTARALPSNSSTISVFRIFIDLCDRLWVIDSGLADILGSANQVAGPSLVIFDLNTDQLIHRYFFKVGDMKEDSFFANVVVDVDKDTCDNAFAYVPDLGAYGVVVYSLKQDDSWRVSHHYFHFEPLAGSYNVGGIEFQWTDGVFGLALTEPRENGYRIMFFHAFSSTKEFCVSTEILRNYTHIDKSEAFKDFKLLGDRGENTQASASVYDETNHVLFYTQVNRDGVGCWNSNKLYTPEHNPLLFSDPELYQFPNDLKIDNEGSLWVLSNKLARFTFKSLDPNEVNYRIFSVKTTDAIAGTACQ</sequence>
<evidence type="ECO:0000256" key="2">
    <source>
        <dbReference type="SAM" id="SignalP"/>
    </source>
</evidence>
<accession>A0A8S3W5J2</accession>
<feature type="signal peptide" evidence="2">
    <location>
        <begin position="1"/>
        <end position="18"/>
    </location>
</feature>
<evidence type="ECO:0000313" key="4">
    <source>
        <dbReference type="Proteomes" id="UP000691718"/>
    </source>
</evidence>
<evidence type="ECO:0000313" key="3">
    <source>
        <dbReference type="EMBL" id="CAG4941937.1"/>
    </source>
</evidence>
<dbReference type="Pfam" id="PF03022">
    <property type="entry name" value="MRJP"/>
    <property type="match status" value="1"/>
</dbReference>
<reference evidence="3" key="1">
    <citation type="submission" date="2021-04" db="EMBL/GenBank/DDBJ databases">
        <authorList>
            <person name="Tunstrom K."/>
        </authorList>
    </citation>
    <scope>NUCLEOTIDE SEQUENCE</scope>
</reference>
<dbReference type="GO" id="GO:0005576">
    <property type="term" value="C:extracellular region"/>
    <property type="evidence" value="ECO:0007669"/>
    <property type="project" value="TreeGrafter"/>
</dbReference>
<dbReference type="OrthoDB" id="7776143at2759"/>
<dbReference type="PANTHER" id="PTHR10009:SF11">
    <property type="entry name" value="RH54244P"/>
    <property type="match status" value="1"/>
</dbReference>
<keyword evidence="4" id="KW-1185">Reference proteome</keyword>
<name>A0A8S3W5J2_PARAO</name>
<proteinExistence type="predicted"/>
<evidence type="ECO:0000256" key="1">
    <source>
        <dbReference type="ARBA" id="ARBA00022729"/>
    </source>
</evidence>
<dbReference type="EMBL" id="CAJQZP010000160">
    <property type="protein sequence ID" value="CAG4941937.1"/>
    <property type="molecule type" value="Genomic_DNA"/>
</dbReference>
<dbReference type="PANTHER" id="PTHR10009">
    <property type="entry name" value="PROTEIN YELLOW-RELATED"/>
    <property type="match status" value="1"/>
</dbReference>
<organism evidence="3 4">
    <name type="scientific">Parnassius apollo</name>
    <name type="common">Apollo butterfly</name>
    <name type="synonym">Papilio apollo</name>
    <dbReference type="NCBI Taxonomy" id="110799"/>
    <lineage>
        <taxon>Eukaryota</taxon>
        <taxon>Metazoa</taxon>
        <taxon>Ecdysozoa</taxon>
        <taxon>Arthropoda</taxon>
        <taxon>Hexapoda</taxon>
        <taxon>Insecta</taxon>
        <taxon>Pterygota</taxon>
        <taxon>Neoptera</taxon>
        <taxon>Endopterygota</taxon>
        <taxon>Lepidoptera</taxon>
        <taxon>Glossata</taxon>
        <taxon>Ditrysia</taxon>
        <taxon>Papilionoidea</taxon>
        <taxon>Papilionidae</taxon>
        <taxon>Parnassiinae</taxon>
        <taxon>Parnassini</taxon>
        <taxon>Parnassius</taxon>
        <taxon>Parnassius</taxon>
    </lineage>
</organism>
<dbReference type="InterPro" id="IPR017996">
    <property type="entry name" value="MRJP/yellow-related"/>
</dbReference>
<keyword evidence="1 2" id="KW-0732">Signal</keyword>
<dbReference type="AlphaFoldDB" id="A0A8S3W5J2"/>
<dbReference type="Proteomes" id="UP000691718">
    <property type="component" value="Unassembled WGS sequence"/>
</dbReference>
<gene>
    <name evidence="3" type="ORF">PAPOLLO_LOCUS2359</name>
</gene>
<comment type="caution">
    <text evidence="3">The sequence shown here is derived from an EMBL/GenBank/DDBJ whole genome shotgun (WGS) entry which is preliminary data.</text>
</comment>
<feature type="chain" id="PRO_5035807196" evidence="2">
    <location>
        <begin position="19"/>
        <end position="408"/>
    </location>
</feature>
<protein>
    <submittedName>
        <fullName evidence="3">(apollo) hypothetical protein</fullName>
    </submittedName>
</protein>